<gene>
    <name evidence="6" type="ORF">I5907_13090</name>
</gene>
<keyword evidence="5" id="KW-0119">Carbohydrate metabolism</keyword>
<dbReference type="RefSeq" id="WP_196991271.1">
    <property type="nucleotide sequence ID" value="NZ_JADWYR010000002.1"/>
</dbReference>
<dbReference type="PANTHER" id="PTHR30246">
    <property type="entry name" value="2-KETO-3-DEOXY-6-PHOSPHOGLUCONATE ALDOLASE"/>
    <property type="match status" value="1"/>
</dbReference>
<dbReference type="EMBL" id="JADWYR010000002">
    <property type="protein sequence ID" value="MBG9377172.1"/>
    <property type="molecule type" value="Genomic_DNA"/>
</dbReference>
<dbReference type="PANTHER" id="PTHR30246:SF1">
    <property type="entry name" value="2-DEHYDRO-3-DEOXY-6-PHOSPHOGALACTONATE ALDOLASE-RELATED"/>
    <property type="match status" value="1"/>
</dbReference>
<organism evidence="6 7">
    <name type="scientific">Panacibacter microcysteis</name>
    <dbReference type="NCBI Taxonomy" id="2793269"/>
    <lineage>
        <taxon>Bacteria</taxon>
        <taxon>Pseudomonadati</taxon>
        <taxon>Bacteroidota</taxon>
        <taxon>Chitinophagia</taxon>
        <taxon>Chitinophagales</taxon>
        <taxon>Chitinophagaceae</taxon>
        <taxon>Panacibacter</taxon>
    </lineage>
</organism>
<comment type="pathway">
    <text evidence="1">Carbohydrate acid metabolism.</text>
</comment>
<evidence type="ECO:0000313" key="7">
    <source>
        <dbReference type="Proteomes" id="UP000628448"/>
    </source>
</evidence>
<accession>A0A931GYQ1</accession>
<proteinExistence type="inferred from homology"/>
<evidence type="ECO:0000256" key="1">
    <source>
        <dbReference type="ARBA" id="ARBA00004761"/>
    </source>
</evidence>
<sequence length="219" mass="23681">MINLEKILNTVKEQGVVPLFYHDDIAVCTGVIDALYKVGIRIVEFTNRGEKAPENFSKLVQLREERWPGLLLSVGTIKNAQQAKMFIDAHTDFIICPGVIPAVAETAAAANVVWVPGCMTPTEIMMAEQYGGKLVKLFPGNLLGPSFVSAVKELFPALMFMPTGGVEVDEQNMGAWFKAGVVAVGLGSKVISKDVLANKDYDTVSTLAAKALAIVQKLR</sequence>
<keyword evidence="7" id="KW-1185">Reference proteome</keyword>
<dbReference type="AlphaFoldDB" id="A0A931GYQ1"/>
<evidence type="ECO:0000256" key="2">
    <source>
        <dbReference type="ARBA" id="ARBA00006906"/>
    </source>
</evidence>
<evidence type="ECO:0000256" key="3">
    <source>
        <dbReference type="ARBA" id="ARBA00011233"/>
    </source>
</evidence>
<comment type="caution">
    <text evidence="6">The sequence shown here is derived from an EMBL/GenBank/DDBJ whole genome shotgun (WGS) entry which is preliminary data.</text>
</comment>
<dbReference type="Pfam" id="PF01081">
    <property type="entry name" value="Aldolase"/>
    <property type="match status" value="1"/>
</dbReference>
<dbReference type="CDD" id="cd00452">
    <property type="entry name" value="KDPG_aldolase"/>
    <property type="match status" value="1"/>
</dbReference>
<keyword evidence="4" id="KW-0456">Lyase</keyword>
<dbReference type="Gene3D" id="3.20.20.70">
    <property type="entry name" value="Aldolase class I"/>
    <property type="match status" value="1"/>
</dbReference>
<comment type="subunit">
    <text evidence="3">Homotrimer.</text>
</comment>
<evidence type="ECO:0000256" key="4">
    <source>
        <dbReference type="ARBA" id="ARBA00023239"/>
    </source>
</evidence>
<dbReference type="InterPro" id="IPR000887">
    <property type="entry name" value="Aldlse_KDPG_KHG"/>
</dbReference>
<comment type="similarity">
    <text evidence="2">Belongs to the KHG/KDPG aldolase family.</text>
</comment>
<evidence type="ECO:0000313" key="6">
    <source>
        <dbReference type="EMBL" id="MBG9377172.1"/>
    </source>
</evidence>
<dbReference type="SUPFAM" id="SSF51569">
    <property type="entry name" value="Aldolase"/>
    <property type="match status" value="1"/>
</dbReference>
<name>A0A931GYQ1_9BACT</name>
<dbReference type="GO" id="GO:0016829">
    <property type="term" value="F:lyase activity"/>
    <property type="evidence" value="ECO:0007669"/>
    <property type="project" value="UniProtKB-KW"/>
</dbReference>
<protein>
    <submittedName>
        <fullName evidence="6">Bifunctional 4-hydroxy-2-oxoglutarate aldolase/2-dehydro-3-deoxy-phosphogluconate aldolase</fullName>
    </submittedName>
</protein>
<dbReference type="Proteomes" id="UP000628448">
    <property type="component" value="Unassembled WGS sequence"/>
</dbReference>
<dbReference type="InterPro" id="IPR013785">
    <property type="entry name" value="Aldolase_TIM"/>
</dbReference>
<evidence type="ECO:0000256" key="5">
    <source>
        <dbReference type="ARBA" id="ARBA00023277"/>
    </source>
</evidence>
<reference evidence="6" key="1">
    <citation type="submission" date="2020-11" db="EMBL/GenBank/DDBJ databases">
        <title>Bacterial whole genome sequence for Panacibacter sp. DH6.</title>
        <authorList>
            <person name="Le V."/>
            <person name="Ko S."/>
            <person name="Ahn C.-Y."/>
            <person name="Oh H.-M."/>
        </authorList>
    </citation>
    <scope>NUCLEOTIDE SEQUENCE</scope>
    <source>
        <strain evidence="6">DH6</strain>
    </source>
</reference>